<name>A0A438F6Z8_VITVI</name>
<organism evidence="1 2">
    <name type="scientific">Vitis vinifera</name>
    <name type="common">Grape</name>
    <dbReference type="NCBI Taxonomy" id="29760"/>
    <lineage>
        <taxon>Eukaryota</taxon>
        <taxon>Viridiplantae</taxon>
        <taxon>Streptophyta</taxon>
        <taxon>Embryophyta</taxon>
        <taxon>Tracheophyta</taxon>
        <taxon>Spermatophyta</taxon>
        <taxon>Magnoliopsida</taxon>
        <taxon>eudicotyledons</taxon>
        <taxon>Gunneridae</taxon>
        <taxon>Pentapetalae</taxon>
        <taxon>rosids</taxon>
        <taxon>Vitales</taxon>
        <taxon>Vitaceae</taxon>
        <taxon>Viteae</taxon>
        <taxon>Vitis</taxon>
    </lineage>
</organism>
<gene>
    <name evidence="1" type="ORF">CK203_075793</name>
</gene>
<protein>
    <submittedName>
        <fullName evidence="1">Uncharacterized protein</fullName>
    </submittedName>
</protein>
<dbReference type="AlphaFoldDB" id="A0A438F6Z8"/>
<dbReference type="EMBL" id="QGNW01001107">
    <property type="protein sequence ID" value="RVW55790.1"/>
    <property type="molecule type" value="Genomic_DNA"/>
</dbReference>
<reference evidence="1 2" key="1">
    <citation type="journal article" date="2018" name="PLoS Genet.">
        <title>Population sequencing reveals clonal diversity and ancestral inbreeding in the grapevine cultivar Chardonnay.</title>
        <authorList>
            <person name="Roach M.J."/>
            <person name="Johnson D.L."/>
            <person name="Bohlmann J."/>
            <person name="van Vuuren H.J."/>
            <person name="Jones S.J."/>
            <person name="Pretorius I.S."/>
            <person name="Schmidt S.A."/>
            <person name="Borneman A.R."/>
        </authorList>
    </citation>
    <scope>NUCLEOTIDE SEQUENCE [LARGE SCALE GENOMIC DNA]</scope>
    <source>
        <strain evidence="2">cv. Chardonnay</strain>
        <tissue evidence="1">Leaf</tissue>
    </source>
</reference>
<evidence type="ECO:0000313" key="2">
    <source>
        <dbReference type="Proteomes" id="UP000288805"/>
    </source>
</evidence>
<evidence type="ECO:0000313" key="1">
    <source>
        <dbReference type="EMBL" id="RVW55790.1"/>
    </source>
</evidence>
<accession>A0A438F6Z8</accession>
<comment type="caution">
    <text evidence="1">The sequence shown here is derived from an EMBL/GenBank/DDBJ whole genome shotgun (WGS) entry which is preliminary data.</text>
</comment>
<dbReference type="Proteomes" id="UP000288805">
    <property type="component" value="Unassembled WGS sequence"/>
</dbReference>
<sequence>MFSRKVSSTFATLAGKTLGREKTFTFTGARKPFAAANAGSGRLCWRRGWKYWKVVMFMGLVPDSYTHLCDHDANSLKCEATTGRLATLDTSLGANVQMMTIKSRTGEEWEEQLEAGAVVKRHELSVYAFLCIANSRSKFS</sequence>
<proteinExistence type="predicted"/>